<dbReference type="Pfam" id="PF20173">
    <property type="entry name" value="ZnF_RZ-type"/>
    <property type="match status" value="1"/>
</dbReference>
<keyword evidence="6" id="KW-0391">Immunity</keyword>
<organism evidence="8 9">
    <name type="scientific">Glomus cerebriforme</name>
    <dbReference type="NCBI Taxonomy" id="658196"/>
    <lineage>
        <taxon>Eukaryota</taxon>
        <taxon>Fungi</taxon>
        <taxon>Fungi incertae sedis</taxon>
        <taxon>Mucoromycota</taxon>
        <taxon>Glomeromycotina</taxon>
        <taxon>Glomeromycetes</taxon>
        <taxon>Glomerales</taxon>
        <taxon>Glomeraceae</taxon>
        <taxon>Glomus</taxon>
    </lineage>
</organism>
<dbReference type="GO" id="GO:0016887">
    <property type="term" value="F:ATP hydrolysis activity"/>
    <property type="evidence" value="ECO:0007669"/>
    <property type="project" value="InterPro"/>
</dbReference>
<dbReference type="EMBL" id="QKYT01000388">
    <property type="protein sequence ID" value="RIA86037.1"/>
    <property type="molecule type" value="Genomic_DNA"/>
</dbReference>
<sequence>MDYKMVKKMNKTFTFHAHLPEGIEEIGQPIILGDIKELGFWETPIVKLHRPFPKSPTFWQSEPITISITNIPEKNYIQYRFAIHLLKPTFHEKHVFEGNDDKDNRVLEIEIENQFAIWKNNFDLSQKLNLDQIQGDVFVDCIFNSIGVYNLKDKVMEYQYVLNLYNDFIIRASNLEYIVNHIDDKLKEKRIFLCFLLGYHILRQDLDYELPKDFPSELLLDALDNYKQETLSSDVKVLMHTAITTLIQHNAFQYQFHWLKIFAIVTEIDPNYNFIYHFNALKYPNDDLLENFINEVEIINPHIKNIEFEIYVKIAKWLIQLCHNNDSLFKLWNDILLHNNAIDEIIFKFFVDRVQKNISDNDAHALETHFNRIPKNCQDDVSEIFRNHALCLLENPIRKWENRDVVAMQNLLQNDNLKWSNDDAILSLELISRSRSLELLSIFPELLDNLFQNNFSDTKKKRIPNVCVNWFTLFLIKLSTNEKNISNKSNFIFLIFQQLERMHPLLSRRKNIWQNLTTIAAEKVKAHSESQIISAIKFIDQQTKEQEIKGLFSDIIKEMVNKTIRETNNQLIYKIFTICGCKSKILEVPNTMVEDILCYILDKLQKKSDVLGASDQYLNMIKSSKFWIIILNATGSVEKLNANSYFQHIISNTVELNGLLLKKKINIRLLQRLFEYSDEQIFQYFDEIGRKKYLKDVIVSLVEIAELRKLCYGYKLKLDQLHKFYNGFCSISKVTDIDDYIQDLNKRMETLDKVILNQTILSDYWKFHEKTLDSASRCYKLNRSQIFRNIFEVCFQEDNSATSVEYISQTLMPIVFKKYDAIYKEWEKFKRSDAFLKNITNFSLEIELMESYKSSKNKKFVQALNNLSKIPQWIERFENLEKVVKIFKVLHNEDDWLSKSFRILNDDSVVLRVLNNFFDYLDKNISINQDCWELIKELSIAEDLMILLQIIGKFDTRDLINCVDYYLDERLVVHEDTISSLIQVEQLLFPLMSKSNIETIDDFLKELQLVIKKNSTLREKIVSCNNNCMTLQIMYNNILNHEEVTKEKIKYVMLNGIYFFARSDDRNSKYLVSLKCSSNNIIYNLDEILDLRTRAFFMTRQIINVTTSIDDILNDYDAVMDEFNFQVDIVQKIIYTVSMLMQMGHFDYRKFEKELQGTDDMKEYLKFLKDELERWQTIVNRAQERCYYLTFFSSRHILTFYDYFTSEKLDNDNEEECKTLIRFVNSKAQLSSRKDFRGILCGSKDYYKILCEIGNELKRIFENIPVQSRKLKAVGQYIMSDIVTKGKLFVAACTDKTRVPNIIMSLYANHGYYPEPWQVLICSSSTTMEELTIFIKRSFFASNNGYENHLFCIANLELLDFELQYDLVKQIRSMRELHDQERDYLLALICCRETGMHHHILDHFSSDVHATNGLNTEAMRGIYRELCQNVIRISSDLSGQGKTKWIEESSSAKKKTLRNFLISDNMEFERLVRQFKECKLRPLESLHINIVSASYPEDVNLFLFELLTFGIVSTNVDITCMPQSETSTHIFIEVASTTEQHLLNSLPMTGYLLFNHLTWNIKNLRVPREINNPIQVVCHYMNLLDRNEIDTKEILTQASLSTECCQNLIEKYFINKNADISSFRLVEIFINVLTDQLVRLSSSQIFTSDNPKLIVKEANIRTLIVKTLIDVSKDFATRFTKTKITQLESMFTDDENVRLGTIVQWDDSNHIIVFFNSNTPDTISALYRDRTKVHDDVQTLLKIQAIGDQTNWELDDYNTMSENELLMKLESMARRSTQKLNLPEYTISSDNLIKMALILQRVRANVPIVICGEAGCGKTSLIIYLSMIVEVQFQILDIHTGIDEKMIMMFMNDALRKAEIGEIWLLFDGINASDYIGLLADLITRRMFNGKPIHPNIRLFSVCNPYRLRTRTPSEAGLTNKVKRYEEQSNLVYQVKPLPDQILDYVWDYGILKPKDELKYIQIMIEKGLKKLAQPVFVDLLFASQKFIRKVEESYNVSLRDVKRAITLVKFFCNSLENRPAYKNGHKYPPDGNPNIIIRSYVLALSLCYHSRLYEQDLRKQYRREMGQILQNHQAYVGEHTFATIIREEQEDYFNRMQCPPNTAHNEALLENILVMIVCILTRIPLFLIGASGSSKSLAISLISSNLRGSNSSDKYFKSLPQIYLIPHQGSSFSTSDGIMKVFDKANKFQETNSKQFPIISVVLLNRIGLAETSPFNPLKILPSLLEPNYPATGPNVSVIGTSSWRLDISKSSRALLVQRPQFDLDDLVDTAERLLNTKNIGSGQGGALESLAKAYLVYEKHGQTLPNFHGLCDYYALIKRLSSDEITPMNIQMALARNFGGTGNNVKLCEKYFGDVLKMLNNHKPWFYKPIPIEELVDSNLDESEARHLMVIGKSDSVINLLTYQLKRRKLDPVVILGSQFPDDREDYSYSVLRRIMMCVEAGRPLILTDLEMIYGSLYDLWNQNYIEVGSKKNVKYFTRVALRAYANPILYLSPKFKCILVMDEKNLAKADPSLLNRFEKQKMSINDTLDERQNLLVDNLSDWAKRMSTLAGSTSIEFTQKDLFIGFYEDETLQSLVIDIAKENPEAEDDEILEKCKECLIATASSDGIVRAERSILERDEVDRWKHVYFNQQHHNSIYDYFANQEKSSADSDGHLVIVNTFSNINTNVKSCLQGLLSCQVDKLPTFKSEAQLSNRVKHFWLESTDQILILQCDVTTVSAGCIKLAKFIIEQFRNEFIAKKDQMEQEMPMMKHACIILHIHRDQESTLASFNFMCSWKQMTIETLSKNDIPTSSFLDRSLSEIINSTYPFEKILQEQLLWCILSGKNNQFTFNSRVLNEKIPEYPGFIKSLKAKILERVEENCTNDWQFKVASNKQNLYPYASFSLALQAHIKTLVRKALERLSAIKTFFYVDDLKNSNEKYEVLLKFWQQIYMDKKIVKIIDLPNPKPDGYIMPAGSLYDLKFPFSLYFMKQIDNFKRYYEEEIALLQQDDDNVDNTTNELYDWVIDEHLIKFKNNILTSIPQLKDSPLEWVPELYFNDFVTVIAANDGGNKNTRMLAIILKLLIGADKVYQPIFLHTYWWKNANEVLALLQLAQMAPTIIQNIEIQGTAIVGASLEQYLVKEVTKMMFQRICGNFGGAINAHLIDRWQHDVTKVISLGSKITRAKNLRDLQLLRIVNDLVATKSISLASIREIVQLGLSSDEVLSEKFVNNVLDKLDRLDHNEKNLTTRRSFIMRCLALIPIESNVRLSLYKKLFSSEPFPLMGAIVERIFLKEDIENEDTFITIITDAKVALRQSARLNVINDCLQDLDTNMATLCCDVIEQTFFMNEEFENLAPYFGTVIEALYRQGRPALQKITAIAFLKEFVRRFWDSFLQDDRNRPIAYNKMEEYFDSDELIDQINNYMNFSHPLIYSLKMYFLRDLRQRDFSMDDVRRFCEAQKEILPWLGTLNWEDIKENRLPFNPYYNLPEYNEAEKGFMTFYNIGNKRPFQIFMQNIKQKLTLTAKLSLMGLLFIRLHVLRVSREWRHSEVQSVDFLTRELKGINLPDRFKTIATNILSNKQPLLQINNPRINNIDLFLKSVIAHIIAFHASVEPNSSQLAMYLHRLQDCQNLFILTCISDSESVVINVVAAAEGSITRYACKCGMKYLIGEGGCANSTGICPNCKNIIGGANYKLAGNIRIDAHPIAHVSANDQAGYIGEPVNQTLDHSVRLLSPISYRILHLIVHALIGASAPQPTLAFLRKNNQNATDAEKYCMDHIRNDWAILKNILHCSDENLALVFHSLISSMTEKPPLPNQQIKSSADRENWETEFHRNYIAPQIRNITETVVNYRMKLNATLAKNHVIEDEINQTLVMDKQYRSDNLPGLWRSIGMINFDSFRAYYMSDLATSKNNYPFLSVFFKYAGQLELLKHLLPIVKFVQILNSKLGYHLTRQKAREMEFRQFIDREDDENREILIGLFDDFSKGWNAVIPFVMRYQCHDLPKEKPTMSYRLPVVFGLMEPKDTGILLCAILDYLVNLQNNFLREVMIIPPGTCRSLKFLDEPTFSSKQTVESISKQQTTRPNTPNGYYLQSICIDQARSGNIINFDWDDEILAYSQRNLAVAEGQDIVYDLTKIEAELANILVFEKESTFDNASEILSSLEILLCFVKRTAIGDGEKSIKEYISQWMKLSSLSAHAGFSKILNIDLRLKHLVALYEFVEEQVANVKIKYIHEKYRASLSAEMKTAIFQSVDFEQQTMTRAMIPAETFALALKRFMLRFLTLENPKEMEPLYIYLQDSSLNFWPSTVPENLIDELFPDNLLVANTYDAYEFTIKKLR</sequence>
<evidence type="ECO:0000259" key="7">
    <source>
        <dbReference type="PROSITE" id="PS51981"/>
    </source>
</evidence>
<dbReference type="Gene3D" id="3.40.50.300">
    <property type="entry name" value="P-loop containing nucleotide triphosphate hydrolases"/>
    <property type="match status" value="1"/>
</dbReference>
<dbReference type="InterPro" id="IPR031248">
    <property type="entry name" value="RNF213"/>
</dbReference>
<evidence type="ECO:0000256" key="5">
    <source>
        <dbReference type="ARBA" id="ARBA00022833"/>
    </source>
</evidence>
<dbReference type="PANTHER" id="PTHR22605">
    <property type="entry name" value="RZ-TYPE DOMAIN-CONTAINING PROTEIN"/>
    <property type="match status" value="1"/>
</dbReference>
<comment type="caution">
    <text evidence="8">The sequence shown here is derived from an EMBL/GenBank/DDBJ whole genome shotgun (WGS) entry which is preliminary data.</text>
</comment>
<feature type="domain" description="RZ-type" evidence="7">
    <location>
        <begin position="3622"/>
        <end position="3696"/>
    </location>
</feature>
<proteinExistence type="predicted"/>
<evidence type="ECO:0000313" key="8">
    <source>
        <dbReference type="EMBL" id="RIA86037.1"/>
    </source>
</evidence>
<keyword evidence="3" id="KW-0479">Metal-binding</keyword>
<keyword evidence="9" id="KW-1185">Reference proteome</keyword>
<dbReference type="STRING" id="658196.A0A397SQ25"/>
<dbReference type="PANTHER" id="PTHR22605:SF1">
    <property type="entry name" value="RZ-TYPE DOMAIN-CONTAINING PROTEIN"/>
    <property type="match status" value="1"/>
</dbReference>
<protein>
    <recommendedName>
        <fullName evidence="7">RZ-type domain-containing protein</fullName>
    </recommendedName>
</protein>
<evidence type="ECO:0000256" key="2">
    <source>
        <dbReference type="ARBA" id="ARBA00022490"/>
    </source>
</evidence>
<keyword evidence="2" id="KW-0963">Cytoplasm</keyword>
<dbReference type="GO" id="GO:0008270">
    <property type="term" value="F:zinc ion binding"/>
    <property type="evidence" value="ECO:0007669"/>
    <property type="project" value="UniProtKB-KW"/>
</dbReference>
<keyword evidence="4" id="KW-0863">Zinc-finger</keyword>
<dbReference type="OrthoDB" id="2400221at2759"/>
<dbReference type="GO" id="GO:0004842">
    <property type="term" value="F:ubiquitin-protein transferase activity"/>
    <property type="evidence" value="ECO:0007669"/>
    <property type="project" value="InterPro"/>
</dbReference>
<comment type="subcellular location">
    <subcellularLocation>
        <location evidence="1">Cytoplasm</location>
    </subcellularLocation>
</comment>
<dbReference type="Proteomes" id="UP000265703">
    <property type="component" value="Unassembled WGS sequence"/>
</dbReference>
<evidence type="ECO:0000313" key="9">
    <source>
        <dbReference type="Proteomes" id="UP000265703"/>
    </source>
</evidence>
<dbReference type="SUPFAM" id="SSF52540">
    <property type="entry name" value="P-loop containing nucleoside triphosphate hydrolases"/>
    <property type="match status" value="1"/>
</dbReference>
<name>A0A397SQ25_9GLOM</name>
<accession>A0A397SQ25</accession>
<evidence type="ECO:0000256" key="3">
    <source>
        <dbReference type="ARBA" id="ARBA00022723"/>
    </source>
</evidence>
<evidence type="ECO:0000256" key="6">
    <source>
        <dbReference type="ARBA" id="ARBA00022859"/>
    </source>
</evidence>
<dbReference type="InterPro" id="IPR046439">
    <property type="entry name" value="ZF_RZ_dom"/>
</dbReference>
<dbReference type="GO" id="GO:0002376">
    <property type="term" value="P:immune system process"/>
    <property type="evidence" value="ECO:0007669"/>
    <property type="project" value="UniProtKB-KW"/>
</dbReference>
<reference evidence="8 9" key="1">
    <citation type="submission" date="2018-06" db="EMBL/GenBank/DDBJ databases">
        <title>Comparative genomics reveals the genomic features of Rhizophagus irregularis, R. cerebriforme, R. diaphanum and Gigaspora rosea, and their symbiotic lifestyle signature.</title>
        <authorList>
            <person name="Morin E."/>
            <person name="San Clemente H."/>
            <person name="Chen E.C.H."/>
            <person name="De La Providencia I."/>
            <person name="Hainaut M."/>
            <person name="Kuo A."/>
            <person name="Kohler A."/>
            <person name="Murat C."/>
            <person name="Tang N."/>
            <person name="Roy S."/>
            <person name="Loubradou J."/>
            <person name="Henrissat B."/>
            <person name="Grigoriev I.V."/>
            <person name="Corradi N."/>
            <person name="Roux C."/>
            <person name="Martin F.M."/>
        </authorList>
    </citation>
    <scope>NUCLEOTIDE SEQUENCE [LARGE SCALE GENOMIC DNA]</scope>
    <source>
        <strain evidence="8 9">DAOM 227022</strain>
    </source>
</reference>
<keyword evidence="5" id="KW-0862">Zinc</keyword>
<gene>
    <name evidence="8" type="ORF">C1645_741134</name>
</gene>
<evidence type="ECO:0000256" key="4">
    <source>
        <dbReference type="ARBA" id="ARBA00022771"/>
    </source>
</evidence>
<evidence type="ECO:0000256" key="1">
    <source>
        <dbReference type="ARBA" id="ARBA00004496"/>
    </source>
</evidence>
<dbReference type="InterPro" id="IPR027417">
    <property type="entry name" value="P-loop_NTPase"/>
</dbReference>
<dbReference type="PROSITE" id="PS51981">
    <property type="entry name" value="ZF_RZ"/>
    <property type="match status" value="1"/>
</dbReference>
<dbReference type="GO" id="GO:0005737">
    <property type="term" value="C:cytoplasm"/>
    <property type="evidence" value="ECO:0007669"/>
    <property type="project" value="UniProtKB-SubCell"/>
</dbReference>